<gene>
    <name evidence="8" type="ORF">SAMN04488121_102885</name>
</gene>
<evidence type="ECO:0000256" key="1">
    <source>
        <dbReference type="ARBA" id="ARBA00004442"/>
    </source>
</evidence>
<dbReference type="Pfam" id="PF07980">
    <property type="entry name" value="SusD_RagB"/>
    <property type="match status" value="1"/>
</dbReference>
<keyword evidence="5" id="KW-0998">Cell outer membrane</keyword>
<dbReference type="EMBL" id="FNBN01000002">
    <property type="protein sequence ID" value="SDF75923.1"/>
    <property type="molecule type" value="Genomic_DNA"/>
</dbReference>
<dbReference type="OrthoDB" id="625727at2"/>
<dbReference type="SUPFAM" id="SSF48452">
    <property type="entry name" value="TPR-like"/>
    <property type="match status" value="1"/>
</dbReference>
<accession>A0A1G7NPM3</accession>
<feature type="domain" description="SusD-like N-terminal" evidence="7">
    <location>
        <begin position="85"/>
        <end position="226"/>
    </location>
</feature>
<dbReference type="CDD" id="cd08977">
    <property type="entry name" value="SusD"/>
    <property type="match status" value="1"/>
</dbReference>
<proteinExistence type="inferred from homology"/>
<feature type="domain" description="RagB/SusD" evidence="6">
    <location>
        <begin position="315"/>
        <end position="475"/>
    </location>
</feature>
<dbReference type="Gene3D" id="1.25.40.390">
    <property type="match status" value="1"/>
</dbReference>
<dbReference type="InterPro" id="IPR011990">
    <property type="entry name" value="TPR-like_helical_dom_sf"/>
</dbReference>
<keyword evidence="3" id="KW-0732">Signal</keyword>
<evidence type="ECO:0000256" key="4">
    <source>
        <dbReference type="ARBA" id="ARBA00023136"/>
    </source>
</evidence>
<evidence type="ECO:0000313" key="9">
    <source>
        <dbReference type="Proteomes" id="UP000199045"/>
    </source>
</evidence>
<dbReference type="STRING" id="104663.SAMN04488121_102885"/>
<keyword evidence="4" id="KW-0472">Membrane</keyword>
<organism evidence="8 9">
    <name type="scientific">Chitinophaga filiformis</name>
    <name type="common">Myxococcus filiformis</name>
    <name type="synonym">Flexibacter filiformis</name>
    <dbReference type="NCBI Taxonomy" id="104663"/>
    <lineage>
        <taxon>Bacteria</taxon>
        <taxon>Pseudomonadati</taxon>
        <taxon>Bacteroidota</taxon>
        <taxon>Chitinophagia</taxon>
        <taxon>Chitinophagales</taxon>
        <taxon>Chitinophagaceae</taxon>
        <taxon>Chitinophaga</taxon>
    </lineage>
</organism>
<comment type="similarity">
    <text evidence="2">Belongs to the SusD family.</text>
</comment>
<comment type="subcellular location">
    <subcellularLocation>
        <location evidence="1">Cell outer membrane</location>
    </subcellularLocation>
</comment>
<evidence type="ECO:0000256" key="5">
    <source>
        <dbReference type="ARBA" id="ARBA00023237"/>
    </source>
</evidence>
<dbReference type="Pfam" id="PF14322">
    <property type="entry name" value="SusD-like_3"/>
    <property type="match status" value="1"/>
</dbReference>
<dbReference type="Proteomes" id="UP000199045">
    <property type="component" value="Unassembled WGS sequence"/>
</dbReference>
<name>A0A1G7NPM3_CHIFI</name>
<dbReference type="AlphaFoldDB" id="A0A1G7NPM3"/>
<reference evidence="8 9" key="1">
    <citation type="submission" date="2016-10" db="EMBL/GenBank/DDBJ databases">
        <authorList>
            <person name="de Groot N.N."/>
        </authorList>
    </citation>
    <scope>NUCLEOTIDE SEQUENCE [LARGE SCALE GENOMIC DNA]</scope>
    <source>
        <strain evidence="8 9">DSM 527</strain>
    </source>
</reference>
<dbReference type="RefSeq" id="WP_089831602.1">
    <property type="nucleotide sequence ID" value="NZ_FNBN01000002.1"/>
</dbReference>
<evidence type="ECO:0000259" key="6">
    <source>
        <dbReference type="Pfam" id="PF07980"/>
    </source>
</evidence>
<evidence type="ECO:0000313" key="8">
    <source>
        <dbReference type="EMBL" id="SDF75923.1"/>
    </source>
</evidence>
<protein>
    <submittedName>
        <fullName evidence="8">Starch-binding associating with outer membrane</fullName>
    </submittedName>
</protein>
<dbReference type="GO" id="GO:0009279">
    <property type="term" value="C:cell outer membrane"/>
    <property type="evidence" value="ECO:0007669"/>
    <property type="project" value="UniProtKB-SubCell"/>
</dbReference>
<sequence>MKHFKAFIVCIIAFLFNIGCRKFVELDPPATLLVTENVFQRDETANAALSGLYTSMVEQNMPPFLLALYTGLYGDELNTVYVPNRPVYQNGLRASDAVTNEIWSSGYKFIYQANSIYEGCMASKSLNSMVKKQVMAEAIFIRAFWNFYLVNLYGDIPLVTTTNYSHNETISRSPVSKVYDRIISDLVIAQSSLNENYVGANSISTVNDRVRPNKATATALLARTYLYVGNYTAAAEQATLLIENSDVYSLEPLNQVFLIASREAIWQLAKPTPTGNINTYEGSFFILTGVPQFDLRQSTTVSSQLVNSFDAGDKRKDLWIGTYTDASMTPSKDYYFPYKYKVDNSADVTEYTVVLRLAEQYLIRAEARAQQNDLNGAISDLDKIRERAGIPPIASTNPTISKDNLLIAILKERQRELFAEWGHRLLDLKRTKTLDAVMTDVAPSKGAIWNATKQLWPIPQAEIGNDPNLTQNTGYN</sequence>
<evidence type="ECO:0000256" key="2">
    <source>
        <dbReference type="ARBA" id="ARBA00006275"/>
    </source>
</evidence>
<dbReference type="InterPro" id="IPR012944">
    <property type="entry name" value="SusD_RagB_dom"/>
</dbReference>
<evidence type="ECO:0000259" key="7">
    <source>
        <dbReference type="Pfam" id="PF14322"/>
    </source>
</evidence>
<evidence type="ECO:0000256" key="3">
    <source>
        <dbReference type="ARBA" id="ARBA00022729"/>
    </source>
</evidence>
<dbReference type="InterPro" id="IPR033985">
    <property type="entry name" value="SusD-like_N"/>
</dbReference>